<dbReference type="AlphaFoldDB" id="A0A401P243"/>
<gene>
    <name evidence="1" type="ORF">scyTo_0010214</name>
</gene>
<dbReference type="OrthoDB" id="10072259at2759"/>
<comment type="caution">
    <text evidence="1">The sequence shown here is derived from an EMBL/GenBank/DDBJ whole genome shotgun (WGS) entry which is preliminary data.</text>
</comment>
<accession>A0A401P243</accession>
<keyword evidence="2" id="KW-1185">Reference proteome</keyword>
<evidence type="ECO:0000313" key="2">
    <source>
        <dbReference type="Proteomes" id="UP000288216"/>
    </source>
</evidence>
<reference evidence="1 2" key="1">
    <citation type="journal article" date="2018" name="Nat. Ecol. Evol.">
        <title>Shark genomes provide insights into elasmobranch evolution and the origin of vertebrates.</title>
        <authorList>
            <person name="Hara Y"/>
            <person name="Yamaguchi K"/>
            <person name="Onimaru K"/>
            <person name="Kadota M"/>
            <person name="Koyanagi M"/>
            <person name="Keeley SD"/>
            <person name="Tatsumi K"/>
            <person name="Tanaka K"/>
            <person name="Motone F"/>
            <person name="Kageyama Y"/>
            <person name="Nozu R"/>
            <person name="Adachi N"/>
            <person name="Nishimura O"/>
            <person name="Nakagawa R"/>
            <person name="Tanegashima C"/>
            <person name="Kiyatake I"/>
            <person name="Matsumoto R"/>
            <person name="Murakumo K"/>
            <person name="Nishida K"/>
            <person name="Terakita A"/>
            <person name="Kuratani S"/>
            <person name="Sato K"/>
            <person name="Hyodo S Kuraku.S."/>
        </authorList>
    </citation>
    <scope>NUCLEOTIDE SEQUENCE [LARGE SCALE GENOMIC DNA]</scope>
</reference>
<dbReference type="STRING" id="75743.A0A401P243"/>
<dbReference type="Proteomes" id="UP000288216">
    <property type="component" value="Unassembled WGS sequence"/>
</dbReference>
<dbReference type="Pfam" id="PF14473">
    <property type="entry name" value="RD3"/>
    <property type="match status" value="1"/>
</dbReference>
<dbReference type="OMA" id="EYQMRER"/>
<organism evidence="1 2">
    <name type="scientific">Scyliorhinus torazame</name>
    <name type="common">Cloudy catshark</name>
    <name type="synonym">Catulus torazame</name>
    <dbReference type="NCBI Taxonomy" id="75743"/>
    <lineage>
        <taxon>Eukaryota</taxon>
        <taxon>Metazoa</taxon>
        <taxon>Chordata</taxon>
        <taxon>Craniata</taxon>
        <taxon>Vertebrata</taxon>
        <taxon>Chondrichthyes</taxon>
        <taxon>Elasmobranchii</taxon>
        <taxon>Galeomorphii</taxon>
        <taxon>Galeoidea</taxon>
        <taxon>Carcharhiniformes</taxon>
        <taxon>Scyliorhinidae</taxon>
        <taxon>Scyliorhinus</taxon>
    </lineage>
</organism>
<evidence type="ECO:0008006" key="3">
    <source>
        <dbReference type="Google" id="ProtNLM"/>
    </source>
</evidence>
<dbReference type="PANTHER" id="PTHR28489">
    <property type="entry name" value="RENTINAL DEGENERATION 3-LIKE"/>
    <property type="match status" value="1"/>
</dbReference>
<dbReference type="EMBL" id="BFAA01004357">
    <property type="protein sequence ID" value="GCB67204.1"/>
    <property type="molecule type" value="Genomic_DNA"/>
</dbReference>
<dbReference type="PANTHER" id="PTHR28489:SF1">
    <property type="entry name" value="PROTEIN RD3"/>
    <property type="match status" value="1"/>
</dbReference>
<sequence length="197" mass="23662">MSIASWFRWNESYQRYSQRNPTDVIIETLMMELSWQLKQAEKVQREREDEYRRIKTGVDYNWLISHPKNSYEVSPGERLELEEACSKIHPSYCGPVVLRFRQAIAEYEPEVQEVSQLFRSVLQDAFERMKEDHETKKLTRQWNKKRTLSLSMMIFKSRVRIYPFSSNIKTVSENVEQGFVSARRVWSMPEFKTAKEF</sequence>
<name>A0A401P243_SCYTO</name>
<dbReference type="InterPro" id="IPR028092">
    <property type="entry name" value="RD3"/>
</dbReference>
<protein>
    <recommendedName>
        <fullName evidence="3">Retinal degeneration 3, GUCY2D regulator</fullName>
    </recommendedName>
</protein>
<proteinExistence type="predicted"/>
<evidence type="ECO:0000313" key="1">
    <source>
        <dbReference type="EMBL" id="GCB67204.1"/>
    </source>
</evidence>